<sequence length="136" mass="16104">IVLESKSFLKALILVNNGQIDYINLYSYHEKYTYVDGKRKVIDIFVRSKLEYYSNLTTYANNQFQMYLQKRKIDDFVMRTAQDIKSVISILLKINQMILQTCKICKKYLYDGMPPTLFVNRLPVHPECRGAREFTI</sequence>
<reference evidence="2" key="1">
    <citation type="submission" date="2022-11" db="UniProtKB">
        <authorList>
            <consortium name="WormBaseParasite"/>
        </authorList>
    </citation>
    <scope>IDENTIFICATION</scope>
</reference>
<organism evidence="1 2">
    <name type="scientific">Panagrolaimus sp. ES5</name>
    <dbReference type="NCBI Taxonomy" id="591445"/>
    <lineage>
        <taxon>Eukaryota</taxon>
        <taxon>Metazoa</taxon>
        <taxon>Ecdysozoa</taxon>
        <taxon>Nematoda</taxon>
        <taxon>Chromadorea</taxon>
        <taxon>Rhabditida</taxon>
        <taxon>Tylenchina</taxon>
        <taxon>Panagrolaimomorpha</taxon>
        <taxon>Panagrolaimoidea</taxon>
        <taxon>Panagrolaimidae</taxon>
        <taxon>Panagrolaimus</taxon>
    </lineage>
</organism>
<accession>A0AC34FUM9</accession>
<evidence type="ECO:0000313" key="1">
    <source>
        <dbReference type="Proteomes" id="UP000887579"/>
    </source>
</evidence>
<protein>
    <submittedName>
        <fullName evidence="2">Uncharacterized protein</fullName>
    </submittedName>
</protein>
<dbReference type="WBParaSite" id="ES5_v2.g21111.t1">
    <property type="protein sequence ID" value="ES5_v2.g21111.t1"/>
    <property type="gene ID" value="ES5_v2.g21111"/>
</dbReference>
<name>A0AC34FUM9_9BILA</name>
<dbReference type="Proteomes" id="UP000887579">
    <property type="component" value="Unplaced"/>
</dbReference>
<proteinExistence type="predicted"/>
<evidence type="ECO:0000313" key="2">
    <source>
        <dbReference type="WBParaSite" id="ES5_v2.g21111.t1"/>
    </source>
</evidence>